<name>A0A5C3Q4V5_9AGAR</name>
<gene>
    <name evidence="2" type="ORF">BDV98DRAFT_598574</name>
</gene>
<dbReference type="PANTHER" id="PTHR35408:SF2">
    <property type="entry name" value="GLYCOSYLTRANSFERASE 2-LIKE DOMAIN-CONTAINING PROTEIN"/>
    <property type="match status" value="1"/>
</dbReference>
<evidence type="ECO:0000313" key="3">
    <source>
        <dbReference type="Proteomes" id="UP000305067"/>
    </source>
</evidence>
<protein>
    <submittedName>
        <fullName evidence="2">Uncharacterized protein</fullName>
    </submittedName>
</protein>
<evidence type="ECO:0000313" key="2">
    <source>
        <dbReference type="EMBL" id="TFK95430.1"/>
    </source>
</evidence>
<dbReference type="Proteomes" id="UP000305067">
    <property type="component" value="Unassembled WGS sequence"/>
</dbReference>
<keyword evidence="1" id="KW-1133">Transmembrane helix</keyword>
<dbReference type="OrthoDB" id="38531at2759"/>
<dbReference type="AlphaFoldDB" id="A0A5C3Q4V5"/>
<feature type="transmembrane region" description="Helical" evidence="1">
    <location>
        <begin position="5"/>
        <end position="23"/>
    </location>
</feature>
<sequence length="72" mass="7925">MAYMFSYYGIAASAVLSLMNYLILGFELDIDCFEIFLACTVVFPGAGNVAFTLLEYRLGQRGLIDAAIENLT</sequence>
<reference evidence="2 3" key="1">
    <citation type="journal article" date="2019" name="Nat. Ecol. Evol.">
        <title>Megaphylogeny resolves global patterns of mushroom evolution.</title>
        <authorList>
            <person name="Varga T."/>
            <person name="Krizsan K."/>
            <person name="Foldi C."/>
            <person name="Dima B."/>
            <person name="Sanchez-Garcia M."/>
            <person name="Sanchez-Ramirez S."/>
            <person name="Szollosi G.J."/>
            <person name="Szarkandi J.G."/>
            <person name="Papp V."/>
            <person name="Albert L."/>
            <person name="Andreopoulos W."/>
            <person name="Angelini C."/>
            <person name="Antonin V."/>
            <person name="Barry K.W."/>
            <person name="Bougher N.L."/>
            <person name="Buchanan P."/>
            <person name="Buyck B."/>
            <person name="Bense V."/>
            <person name="Catcheside P."/>
            <person name="Chovatia M."/>
            <person name="Cooper J."/>
            <person name="Damon W."/>
            <person name="Desjardin D."/>
            <person name="Finy P."/>
            <person name="Geml J."/>
            <person name="Haridas S."/>
            <person name="Hughes K."/>
            <person name="Justo A."/>
            <person name="Karasinski D."/>
            <person name="Kautmanova I."/>
            <person name="Kiss B."/>
            <person name="Kocsube S."/>
            <person name="Kotiranta H."/>
            <person name="LaButti K.M."/>
            <person name="Lechner B.E."/>
            <person name="Liimatainen K."/>
            <person name="Lipzen A."/>
            <person name="Lukacs Z."/>
            <person name="Mihaltcheva S."/>
            <person name="Morgado L.N."/>
            <person name="Niskanen T."/>
            <person name="Noordeloos M.E."/>
            <person name="Ohm R.A."/>
            <person name="Ortiz-Santana B."/>
            <person name="Ovrebo C."/>
            <person name="Racz N."/>
            <person name="Riley R."/>
            <person name="Savchenko A."/>
            <person name="Shiryaev A."/>
            <person name="Soop K."/>
            <person name="Spirin V."/>
            <person name="Szebenyi C."/>
            <person name="Tomsovsky M."/>
            <person name="Tulloss R.E."/>
            <person name="Uehling J."/>
            <person name="Grigoriev I.V."/>
            <person name="Vagvolgyi C."/>
            <person name="Papp T."/>
            <person name="Martin F.M."/>
            <person name="Miettinen O."/>
            <person name="Hibbett D.S."/>
            <person name="Nagy L.G."/>
        </authorList>
    </citation>
    <scope>NUCLEOTIDE SEQUENCE [LARGE SCALE GENOMIC DNA]</scope>
    <source>
        <strain evidence="2 3">CBS 309.79</strain>
    </source>
</reference>
<dbReference type="STRING" id="1884261.A0A5C3Q4V5"/>
<evidence type="ECO:0000256" key="1">
    <source>
        <dbReference type="SAM" id="Phobius"/>
    </source>
</evidence>
<keyword evidence="3" id="KW-1185">Reference proteome</keyword>
<organism evidence="2 3">
    <name type="scientific">Pterulicium gracile</name>
    <dbReference type="NCBI Taxonomy" id="1884261"/>
    <lineage>
        <taxon>Eukaryota</taxon>
        <taxon>Fungi</taxon>
        <taxon>Dikarya</taxon>
        <taxon>Basidiomycota</taxon>
        <taxon>Agaricomycotina</taxon>
        <taxon>Agaricomycetes</taxon>
        <taxon>Agaricomycetidae</taxon>
        <taxon>Agaricales</taxon>
        <taxon>Pleurotineae</taxon>
        <taxon>Pterulaceae</taxon>
        <taxon>Pterulicium</taxon>
    </lineage>
</organism>
<feature type="transmembrane region" description="Helical" evidence="1">
    <location>
        <begin position="35"/>
        <end position="54"/>
    </location>
</feature>
<keyword evidence="1" id="KW-0812">Transmembrane</keyword>
<proteinExistence type="predicted"/>
<accession>A0A5C3Q4V5</accession>
<dbReference type="EMBL" id="ML178885">
    <property type="protein sequence ID" value="TFK95430.1"/>
    <property type="molecule type" value="Genomic_DNA"/>
</dbReference>
<keyword evidence="1" id="KW-0472">Membrane</keyword>
<dbReference type="PANTHER" id="PTHR35408">
    <property type="entry name" value="CHROMOSOME 15, WHOLE GENOME SHOTGUN SEQUENCE"/>
    <property type="match status" value="1"/>
</dbReference>